<dbReference type="GO" id="GO:0042586">
    <property type="term" value="F:peptide deformylase activity"/>
    <property type="evidence" value="ECO:0007669"/>
    <property type="project" value="UniProtKB-UniRule"/>
</dbReference>
<accession>A0A1Z2XPJ0</accession>
<feature type="binding site" evidence="3">
    <location>
        <position position="134"/>
    </location>
    <ligand>
        <name>Fe cation</name>
        <dbReference type="ChEBI" id="CHEBI:24875"/>
    </ligand>
</feature>
<comment type="similarity">
    <text evidence="1 3">Belongs to the polypeptide deformylase family.</text>
</comment>
<dbReference type="NCBIfam" id="TIGR00079">
    <property type="entry name" value="pept_deformyl"/>
    <property type="match status" value="1"/>
</dbReference>
<evidence type="ECO:0000256" key="2">
    <source>
        <dbReference type="ARBA" id="ARBA00023004"/>
    </source>
</evidence>
<dbReference type="NCBIfam" id="NF001159">
    <property type="entry name" value="PRK00150.1-3"/>
    <property type="match status" value="1"/>
</dbReference>
<dbReference type="EMBL" id="CP021422">
    <property type="protein sequence ID" value="ASB40367.1"/>
    <property type="molecule type" value="Genomic_DNA"/>
</dbReference>
<dbReference type="SUPFAM" id="SSF56420">
    <property type="entry name" value="Peptide deformylase"/>
    <property type="match status" value="1"/>
</dbReference>
<keyword evidence="3" id="KW-0479">Metal-binding</keyword>
<dbReference type="GO" id="GO:0046872">
    <property type="term" value="F:metal ion binding"/>
    <property type="evidence" value="ECO:0007669"/>
    <property type="project" value="UniProtKB-KW"/>
</dbReference>
<gene>
    <name evidence="3 5" type="primary">def</name>
    <name evidence="4" type="ORF">ADH66_06620</name>
    <name evidence="5" type="ORF">I5Q82_16720</name>
</gene>
<organism evidence="5 7">
    <name type="scientific">Acutalibacter muris</name>
    <dbReference type="NCBI Taxonomy" id="1796620"/>
    <lineage>
        <taxon>Bacteria</taxon>
        <taxon>Bacillati</taxon>
        <taxon>Bacillota</taxon>
        <taxon>Clostridia</taxon>
        <taxon>Eubacteriales</taxon>
        <taxon>Acutalibacteraceae</taxon>
        <taxon>Acutalibacter</taxon>
    </lineage>
</organism>
<dbReference type="Pfam" id="PF01327">
    <property type="entry name" value="Pep_deformylase"/>
    <property type="match status" value="1"/>
</dbReference>
<sequence length="161" mass="18192">MAIRNIVQFGEDILKKECRPVEKFDHKLRQLLDDMQDTLYEANGAGLAAPQVGVLRQICVIDVGDGLVEFINPEILSVEGEQTGAEGCLSLPNEWGMVTRPQKVTVRAQNRKGKWFKTTAEDLFARCICHEVDHLHGTVFTDKASRMLTPEEIEQLQKEQQ</sequence>
<evidence type="ECO:0000313" key="4">
    <source>
        <dbReference type="EMBL" id="ASB40367.1"/>
    </source>
</evidence>
<dbReference type="InterPro" id="IPR036821">
    <property type="entry name" value="Peptide_deformylase_sf"/>
</dbReference>
<dbReference type="EMBL" id="CP065321">
    <property type="protein sequence ID" value="QQR29658.1"/>
    <property type="molecule type" value="Genomic_DNA"/>
</dbReference>
<dbReference type="EC" id="3.5.1.88" evidence="3"/>
<evidence type="ECO:0000313" key="5">
    <source>
        <dbReference type="EMBL" id="QQR29658.1"/>
    </source>
</evidence>
<feature type="binding site" evidence="3">
    <location>
        <position position="88"/>
    </location>
    <ligand>
        <name>Fe cation</name>
        <dbReference type="ChEBI" id="CHEBI:24875"/>
    </ligand>
</feature>
<dbReference type="PRINTS" id="PR01576">
    <property type="entry name" value="PDEFORMYLASE"/>
</dbReference>
<reference evidence="4" key="1">
    <citation type="journal article" date="2017" name="Genome Announc.">
        <title>High-Quality Whole-Genome Sequences of the Oligo-Mouse-Microbiota Bacterial Community.</title>
        <authorList>
            <person name="Garzetti D."/>
            <person name="Brugiroux S."/>
            <person name="Bunk B."/>
            <person name="Pukall R."/>
            <person name="McCoy K.D."/>
            <person name="Macpherson A.J."/>
            <person name="Stecher B."/>
        </authorList>
    </citation>
    <scope>NUCLEOTIDE SEQUENCE</scope>
    <source>
        <strain evidence="4">KB18</strain>
    </source>
</reference>
<evidence type="ECO:0000256" key="3">
    <source>
        <dbReference type="HAMAP-Rule" id="MF_00163"/>
    </source>
</evidence>
<dbReference type="PANTHER" id="PTHR10458">
    <property type="entry name" value="PEPTIDE DEFORMYLASE"/>
    <property type="match status" value="1"/>
</dbReference>
<keyword evidence="3" id="KW-0648">Protein biosynthesis</keyword>
<comment type="function">
    <text evidence="3">Removes the formyl group from the N-terminal Met of newly synthesized proteins. Requires at least a dipeptide for an efficient rate of reaction. N-terminal L-methionine is a prerequisite for activity but the enzyme has broad specificity at other positions.</text>
</comment>
<proteinExistence type="inferred from homology"/>
<feature type="active site" evidence="3">
    <location>
        <position position="131"/>
    </location>
</feature>
<dbReference type="PANTHER" id="PTHR10458:SF22">
    <property type="entry name" value="PEPTIDE DEFORMYLASE"/>
    <property type="match status" value="1"/>
</dbReference>
<feature type="binding site" evidence="3">
    <location>
        <position position="130"/>
    </location>
    <ligand>
        <name>Fe cation</name>
        <dbReference type="ChEBI" id="CHEBI:24875"/>
    </ligand>
</feature>
<dbReference type="RefSeq" id="WP_066534127.1">
    <property type="nucleotide sequence ID" value="NZ_CAJTCQ010000008.1"/>
</dbReference>
<dbReference type="Gene3D" id="3.90.45.10">
    <property type="entry name" value="Peptide deformylase"/>
    <property type="match status" value="1"/>
</dbReference>
<reference evidence="5 7" key="3">
    <citation type="submission" date="2020-11" db="EMBL/GenBank/DDBJ databases">
        <title>Closed and high quality bacterial genomes of the OMM12 community.</title>
        <authorList>
            <person name="Marbouty M."/>
            <person name="Lamy-Besnier Q."/>
            <person name="Debarbieux L."/>
            <person name="Koszul R."/>
        </authorList>
    </citation>
    <scope>NUCLEOTIDE SEQUENCE [LARGE SCALE GENOMIC DNA]</scope>
    <source>
        <strain evidence="5 7">KB18</strain>
    </source>
</reference>
<dbReference type="HAMAP" id="MF_00163">
    <property type="entry name" value="Pep_deformylase"/>
    <property type="match status" value="1"/>
</dbReference>
<dbReference type="GO" id="GO:0006412">
    <property type="term" value="P:translation"/>
    <property type="evidence" value="ECO:0007669"/>
    <property type="project" value="UniProtKB-UniRule"/>
</dbReference>
<protein>
    <recommendedName>
        <fullName evidence="3">Peptide deformylase</fullName>
        <shortName evidence="3">PDF</shortName>
        <ecNumber evidence="3">3.5.1.88</ecNumber>
    </recommendedName>
    <alternativeName>
        <fullName evidence="3">Polypeptide deformylase</fullName>
    </alternativeName>
</protein>
<dbReference type="KEGG" id="amur:ADH66_06620"/>
<evidence type="ECO:0000313" key="7">
    <source>
        <dbReference type="Proteomes" id="UP000596035"/>
    </source>
</evidence>
<evidence type="ECO:0000313" key="6">
    <source>
        <dbReference type="Proteomes" id="UP000196710"/>
    </source>
</evidence>
<keyword evidence="6" id="KW-1185">Reference proteome</keyword>
<dbReference type="CDD" id="cd00487">
    <property type="entry name" value="Pep_deformylase"/>
    <property type="match status" value="1"/>
</dbReference>
<dbReference type="InterPro" id="IPR023635">
    <property type="entry name" value="Peptide_deformylase"/>
</dbReference>
<reference evidence="6" key="2">
    <citation type="submission" date="2017-05" db="EMBL/GenBank/DDBJ databases">
        <title>Improved OligoMM genomes.</title>
        <authorList>
            <person name="Garzetti D."/>
        </authorList>
    </citation>
    <scope>NUCLEOTIDE SEQUENCE [LARGE SCALE GENOMIC DNA]</scope>
    <source>
        <strain evidence="6">KB18</strain>
    </source>
</reference>
<name>A0A1Z2XPJ0_9FIRM</name>
<dbReference type="AlphaFoldDB" id="A0A1Z2XPJ0"/>
<evidence type="ECO:0000256" key="1">
    <source>
        <dbReference type="ARBA" id="ARBA00010759"/>
    </source>
</evidence>
<keyword evidence="3 5" id="KW-0378">Hydrolase</keyword>
<dbReference type="Proteomes" id="UP000196710">
    <property type="component" value="Chromosome"/>
</dbReference>
<keyword evidence="2 3" id="KW-0408">Iron</keyword>
<dbReference type="Proteomes" id="UP000596035">
    <property type="component" value="Chromosome"/>
</dbReference>
<dbReference type="PIRSF" id="PIRSF004749">
    <property type="entry name" value="Pep_def"/>
    <property type="match status" value="1"/>
</dbReference>
<comment type="catalytic activity">
    <reaction evidence="3">
        <text>N-terminal N-formyl-L-methionyl-[peptide] + H2O = N-terminal L-methionyl-[peptide] + formate</text>
        <dbReference type="Rhea" id="RHEA:24420"/>
        <dbReference type="Rhea" id="RHEA-COMP:10639"/>
        <dbReference type="Rhea" id="RHEA-COMP:10640"/>
        <dbReference type="ChEBI" id="CHEBI:15377"/>
        <dbReference type="ChEBI" id="CHEBI:15740"/>
        <dbReference type="ChEBI" id="CHEBI:49298"/>
        <dbReference type="ChEBI" id="CHEBI:64731"/>
        <dbReference type="EC" id="3.5.1.88"/>
    </reaction>
</comment>
<comment type="cofactor">
    <cofactor evidence="3">
        <name>Fe(2+)</name>
        <dbReference type="ChEBI" id="CHEBI:29033"/>
    </cofactor>
    <text evidence="3">Binds 1 Fe(2+) ion.</text>
</comment>